<dbReference type="Pfam" id="PF06985">
    <property type="entry name" value="HET"/>
    <property type="match status" value="1"/>
</dbReference>
<organism evidence="3 4">
    <name type="scientific">Podospora didyma</name>
    <dbReference type="NCBI Taxonomy" id="330526"/>
    <lineage>
        <taxon>Eukaryota</taxon>
        <taxon>Fungi</taxon>
        <taxon>Dikarya</taxon>
        <taxon>Ascomycota</taxon>
        <taxon>Pezizomycotina</taxon>
        <taxon>Sordariomycetes</taxon>
        <taxon>Sordariomycetidae</taxon>
        <taxon>Sordariales</taxon>
        <taxon>Podosporaceae</taxon>
        <taxon>Podospora</taxon>
    </lineage>
</organism>
<feature type="domain" description="Heterokaryon incompatibility" evidence="2">
    <location>
        <begin position="240"/>
        <end position="391"/>
    </location>
</feature>
<dbReference type="AlphaFoldDB" id="A0AAE0P7V7"/>
<reference evidence="3" key="2">
    <citation type="submission" date="2023-06" db="EMBL/GenBank/DDBJ databases">
        <authorList>
            <consortium name="Lawrence Berkeley National Laboratory"/>
            <person name="Haridas S."/>
            <person name="Hensen N."/>
            <person name="Bonometti L."/>
            <person name="Westerberg I."/>
            <person name="Brannstrom I.O."/>
            <person name="Guillou S."/>
            <person name="Cros-Aarteil S."/>
            <person name="Calhoun S."/>
            <person name="Kuo A."/>
            <person name="Mondo S."/>
            <person name="Pangilinan J."/>
            <person name="Riley R."/>
            <person name="LaButti K."/>
            <person name="Andreopoulos B."/>
            <person name="Lipzen A."/>
            <person name="Chen C."/>
            <person name="Yanf M."/>
            <person name="Daum C."/>
            <person name="Ng V."/>
            <person name="Clum A."/>
            <person name="Steindorff A."/>
            <person name="Ohm R."/>
            <person name="Martin F."/>
            <person name="Silar P."/>
            <person name="Natvig D."/>
            <person name="Lalanne C."/>
            <person name="Gautier V."/>
            <person name="Ament-velasquez S.L."/>
            <person name="Kruys A."/>
            <person name="Hutchinson M.I."/>
            <person name="Powell A.J."/>
            <person name="Barry K."/>
            <person name="Miller A.N."/>
            <person name="Grigoriev I.V."/>
            <person name="Debuchy R."/>
            <person name="Gladieux P."/>
            <person name="Thoren M.H."/>
            <person name="Johannesson H."/>
        </authorList>
    </citation>
    <scope>NUCLEOTIDE SEQUENCE</scope>
    <source>
        <strain evidence="3">CBS 232.78</strain>
    </source>
</reference>
<keyword evidence="4" id="KW-1185">Reference proteome</keyword>
<dbReference type="InterPro" id="IPR010730">
    <property type="entry name" value="HET"/>
</dbReference>
<feature type="coiled-coil region" evidence="1">
    <location>
        <begin position="602"/>
        <end position="629"/>
    </location>
</feature>
<sequence length="840" mass="95473">MLCVACQRIFERPRLLAYGTPYRWHQTQKSFHLAVDAGCHLCNVIYESRSYESQGPQSWDFPDQVKYAFKAINPVWARSGKGQQWLVPQTSEGRDSGDFADLEYFRQLHLDPTPNGLGELLATDSDEAVREAANTWLVLELIGPSVLLKLPMELVTVLTKTDDELEDAAQKNLDNQGSTGTPETLDMAKTWLNTCVANHPSCEPTQPSSWLPTRLLDVGSVGDRTVRLVSGSLLELGSRYVALSYRWGTDTSCNLVSKNIASYEEGVPLLQVSATIRDSVQVTRNLGIRYLWMDSLCIIQDDPADWATESATMSQVYSLATCTIAAANSGCYKSGYIVPRNQYRVRPCRIPNPFKTNSKYSFNVRSQYLNRIHDREVRQSPWYSRGWVFQERTLSRRLLIFSEKQILWSCQKLQAAETWPVGKTSKNHIDRFESFEVEKERLNRLLDKSEGVCKGHAAWWTFLRDYKTADLTMKTDRLVAIQGIADLIAADTGQEYFCGFWINDDLPHALLWRTAKTTRLSHRTGLMAAPTWSWASVEAAVEFNNDTSRSSKITILGKEKLPSSMVRSNKNLLREALAIEGKVLPCAMWTSWDGTKCETLLTRAAAAELARLKAEAEELVRREMEANGEREDPGPTWFKTYYRTLREIRFLWKKVLLPTLKFLKYPLKCLAYPFVFLIRLLIGLVDYLRRCCSGSRLSAADAKLEQEQFRLSERQREQKRKEAAARAERIFADIEKGVFPPPTNPEDLEMKSTRETEEGKKSEETGFLWAGCVLDAILPGDQMLDVFLLPVMQGDPATGLVLRMVKGTTDHYERVGVFDARPEDLLKLPQTAEKERIVLV</sequence>
<dbReference type="PANTHER" id="PTHR33112">
    <property type="entry name" value="DOMAIN PROTEIN, PUTATIVE-RELATED"/>
    <property type="match status" value="1"/>
</dbReference>
<dbReference type="Proteomes" id="UP001285441">
    <property type="component" value="Unassembled WGS sequence"/>
</dbReference>
<keyword evidence="1" id="KW-0175">Coiled coil</keyword>
<comment type="caution">
    <text evidence="3">The sequence shown here is derived from an EMBL/GenBank/DDBJ whole genome shotgun (WGS) entry which is preliminary data.</text>
</comment>
<dbReference type="EMBL" id="JAULSW010000001">
    <property type="protein sequence ID" value="KAK3394998.1"/>
    <property type="molecule type" value="Genomic_DNA"/>
</dbReference>
<proteinExistence type="predicted"/>
<gene>
    <name evidence="3" type="ORF">B0H63DRAFT_388325</name>
</gene>
<protein>
    <submittedName>
        <fullName evidence="3">Heterokaryon incompatibility protein-domain-containing protein</fullName>
    </submittedName>
</protein>
<accession>A0AAE0P7V7</accession>
<evidence type="ECO:0000259" key="2">
    <source>
        <dbReference type="Pfam" id="PF06985"/>
    </source>
</evidence>
<dbReference type="PANTHER" id="PTHR33112:SF8">
    <property type="entry name" value="HETEROKARYON INCOMPATIBILITY DOMAIN-CONTAINING PROTEIN"/>
    <property type="match status" value="1"/>
</dbReference>
<evidence type="ECO:0000313" key="3">
    <source>
        <dbReference type="EMBL" id="KAK3394998.1"/>
    </source>
</evidence>
<evidence type="ECO:0000313" key="4">
    <source>
        <dbReference type="Proteomes" id="UP001285441"/>
    </source>
</evidence>
<name>A0AAE0P7V7_9PEZI</name>
<evidence type="ECO:0000256" key="1">
    <source>
        <dbReference type="SAM" id="Coils"/>
    </source>
</evidence>
<reference evidence="3" key="1">
    <citation type="journal article" date="2023" name="Mol. Phylogenet. Evol.">
        <title>Genome-scale phylogeny and comparative genomics of the fungal order Sordariales.</title>
        <authorList>
            <person name="Hensen N."/>
            <person name="Bonometti L."/>
            <person name="Westerberg I."/>
            <person name="Brannstrom I.O."/>
            <person name="Guillou S."/>
            <person name="Cros-Aarteil S."/>
            <person name="Calhoun S."/>
            <person name="Haridas S."/>
            <person name="Kuo A."/>
            <person name="Mondo S."/>
            <person name="Pangilinan J."/>
            <person name="Riley R."/>
            <person name="LaButti K."/>
            <person name="Andreopoulos B."/>
            <person name="Lipzen A."/>
            <person name="Chen C."/>
            <person name="Yan M."/>
            <person name="Daum C."/>
            <person name="Ng V."/>
            <person name="Clum A."/>
            <person name="Steindorff A."/>
            <person name="Ohm R.A."/>
            <person name="Martin F."/>
            <person name="Silar P."/>
            <person name="Natvig D.O."/>
            <person name="Lalanne C."/>
            <person name="Gautier V."/>
            <person name="Ament-Velasquez S.L."/>
            <person name="Kruys A."/>
            <person name="Hutchinson M.I."/>
            <person name="Powell A.J."/>
            <person name="Barry K."/>
            <person name="Miller A.N."/>
            <person name="Grigoriev I.V."/>
            <person name="Debuchy R."/>
            <person name="Gladieux P."/>
            <person name="Hiltunen Thoren M."/>
            <person name="Johannesson H."/>
        </authorList>
    </citation>
    <scope>NUCLEOTIDE SEQUENCE</scope>
    <source>
        <strain evidence="3">CBS 232.78</strain>
    </source>
</reference>